<evidence type="ECO:0000313" key="5">
    <source>
        <dbReference type="EMBL" id="XCO75244.1"/>
    </source>
</evidence>
<keyword evidence="2" id="KW-0732">Signal</keyword>
<organism evidence="5">
    <name type="scientific">Lysobacter firmicutimachus</name>
    <dbReference type="NCBI Taxonomy" id="1792846"/>
    <lineage>
        <taxon>Bacteria</taxon>
        <taxon>Pseudomonadati</taxon>
        <taxon>Pseudomonadota</taxon>
        <taxon>Gammaproteobacteria</taxon>
        <taxon>Lysobacterales</taxon>
        <taxon>Lysobacteraceae</taxon>
        <taxon>Lysobacter</taxon>
    </lineage>
</organism>
<evidence type="ECO:0000259" key="3">
    <source>
        <dbReference type="Pfam" id="PF13349"/>
    </source>
</evidence>
<dbReference type="AlphaFoldDB" id="A0AAU8MSJ2"/>
<dbReference type="InterPro" id="IPR025164">
    <property type="entry name" value="Toastrack_DUF4097"/>
</dbReference>
<evidence type="ECO:0000313" key="6">
    <source>
        <dbReference type="Proteomes" id="UP001387215"/>
    </source>
</evidence>
<dbReference type="PROSITE" id="PS51318">
    <property type="entry name" value="TAT"/>
    <property type="match status" value="1"/>
</dbReference>
<protein>
    <submittedName>
        <fullName evidence="5">DUF4097 family beta strand repeat-containing protein</fullName>
    </submittedName>
</protein>
<dbReference type="EMBL" id="JBANDL010000002">
    <property type="protein sequence ID" value="MEI2456330.1"/>
    <property type="molecule type" value="Genomic_DNA"/>
</dbReference>
<feature type="domain" description="DUF4097" evidence="3">
    <location>
        <begin position="63"/>
        <end position="313"/>
    </location>
</feature>
<sequence length="317" mass="33310">MSHVPTSFRRVLRARTAFGLLSLALAAAMPALAATPINQSRPLDPLGSVEIDNVKGLIQVRVWDRPEVKIEGSLGEGVEKLEIEGDRQQLSIKVRYPNRGSGMGFLVGGGDSGEPTELRVTVPLQAKLEIDAVSATVDVNGVASRELSIDSVSGDVTVAGAPREAEIDSVSGDLRLTLNSRKVSAQTVSGDLSLRGRLGGEVDVETVSGKIDLATHQSQLSKLSGNSVSGDLRANVALAQGGEISLETVSGDVRLTLPRSLSATVRGQSFSGDLEAPDAQIQRPKHGPGSSFEHRYGSGSGKVRIETFSGDARLDLN</sequence>
<feature type="region of interest" description="Disordered" evidence="1">
    <location>
        <begin position="269"/>
        <end position="298"/>
    </location>
</feature>
<dbReference type="Pfam" id="PF13349">
    <property type="entry name" value="DUF4097"/>
    <property type="match status" value="1"/>
</dbReference>
<evidence type="ECO:0000256" key="1">
    <source>
        <dbReference type="SAM" id="MobiDB-lite"/>
    </source>
</evidence>
<feature type="chain" id="PRO_5043347319" evidence="2">
    <location>
        <begin position="34"/>
        <end position="317"/>
    </location>
</feature>
<keyword evidence="6" id="KW-1185">Reference proteome</keyword>
<feature type="signal peptide" evidence="2">
    <location>
        <begin position="1"/>
        <end position="33"/>
    </location>
</feature>
<accession>A0AAU8MSJ2</accession>
<dbReference type="Proteomes" id="UP001387215">
    <property type="component" value="Unassembled WGS sequence"/>
</dbReference>
<dbReference type="InterPro" id="IPR006311">
    <property type="entry name" value="TAT_signal"/>
</dbReference>
<evidence type="ECO:0000313" key="4">
    <source>
        <dbReference type="EMBL" id="MEI2456330.1"/>
    </source>
</evidence>
<name>A0AAU8MSJ2_9GAMM</name>
<dbReference type="RefSeq" id="WP_079248358.1">
    <property type="nucleotide sequence ID" value="NZ_CP159925.1"/>
</dbReference>
<proteinExistence type="predicted"/>
<reference evidence="5" key="2">
    <citation type="submission" date="2024-06" db="EMBL/GenBank/DDBJ databases">
        <authorList>
            <person name="Li S."/>
        </authorList>
    </citation>
    <scope>NUCLEOTIDE SEQUENCE</scope>
    <source>
        <strain evidence="5">SR10</strain>
    </source>
</reference>
<gene>
    <name evidence="5" type="ORF">ABU614_00125</name>
    <name evidence="4" type="ORF">V2J18_16830</name>
</gene>
<reference evidence="4 6" key="1">
    <citation type="submission" date="2024-02" db="EMBL/GenBank/DDBJ databases">
        <title>Lysobacter Genome Sequencing and Mining.</title>
        <authorList>
            <person name="Bierman J."/>
            <person name="Walker M.C."/>
        </authorList>
    </citation>
    <scope>NUCLEOTIDE SEQUENCE [LARGE SCALE GENOMIC DNA]</scope>
    <source>
        <strain evidence="4 6">PB6250</strain>
    </source>
</reference>
<evidence type="ECO:0000256" key="2">
    <source>
        <dbReference type="SAM" id="SignalP"/>
    </source>
</evidence>
<dbReference type="EMBL" id="CP159925">
    <property type="protein sequence ID" value="XCO75244.1"/>
    <property type="molecule type" value="Genomic_DNA"/>
</dbReference>